<keyword evidence="10" id="KW-0133">Cell shape</keyword>
<evidence type="ECO:0000256" key="15">
    <source>
        <dbReference type="ARBA" id="ARBA00034000"/>
    </source>
</evidence>
<dbReference type="GO" id="GO:0008658">
    <property type="term" value="F:penicillin binding"/>
    <property type="evidence" value="ECO:0007669"/>
    <property type="project" value="InterPro"/>
</dbReference>
<feature type="transmembrane region" description="Helical" evidence="17">
    <location>
        <begin position="23"/>
        <end position="45"/>
    </location>
</feature>
<dbReference type="GO" id="GO:0071555">
    <property type="term" value="P:cell wall organization"/>
    <property type="evidence" value="ECO:0007669"/>
    <property type="project" value="UniProtKB-KW"/>
</dbReference>
<accession>A0A0G1RVU2</accession>
<sequence>MDRALWFIGRVLEKIGRFTYKSIFKLFLLLLNIVAQLITVVVQLVRRLKLPHFRFKTITLTLFILLFIAGNLFYWFILKDLPHPSDLATRKPSLSTKIYDRNGQLLFTFYRDQNRTLIPLSDIPEHFKLATLAIEDADFYRHNGFSYRGIARSLSQIVLNQDLQGGSTITQQLVKNALLTPERTVIRKLKELVLAIEVEFLFDKDQILTMYFNQVSYGGTAYGAEAAAESYFGKSIKDVTLAEAALLAGLPAAPTAYSPFGSDPYLAIHRQHQVLNRLVETQSIAPLEAELAKQQKVYLAPQTQNISAPHFVMYVKQALVEEFGEAAVEQGGLSVTTSLDLNLQQQAQAVVASEVDSLSPYHVTNGAALVTKPSTGEILAMVGSRDYFDTARDGQVNVVTRPRQPGSAIKPVNYAVALQNGYTAASVIEDSPVTYNIPGQPAYSPINYDGKFHGQVSLHQALANSYNVPAVKVLASYGVEKMIAMGQALGITTWNEPGRFGLSLTLGGGEVKMTDLAVVYGTLANQGKKVNLNPILKVTDAEGKTLKQFDCGFGCNSDPVLPDSVAFILTSILSDANARIPAFGANSLLNTPGHQVAVKTGTTNDKRDNWTIGFTDDFLVASWVGNNDNSPMAAVASGITGATPIWHELMTQALKDQPASQFTPPPSVVTASICPLTGTLGCSGCPNYTEFFVPGSQPQNHCSEEVIRDQILTGASSIRIE</sequence>
<dbReference type="InterPro" id="IPR001264">
    <property type="entry name" value="Glyco_trans_51"/>
</dbReference>
<dbReference type="InterPro" id="IPR012338">
    <property type="entry name" value="Beta-lactam/transpept-like"/>
</dbReference>
<dbReference type="PANTHER" id="PTHR32282:SF11">
    <property type="entry name" value="PENICILLIN-BINDING PROTEIN 1B"/>
    <property type="match status" value="1"/>
</dbReference>
<evidence type="ECO:0000256" key="9">
    <source>
        <dbReference type="ARBA" id="ARBA00022801"/>
    </source>
</evidence>
<keyword evidence="6" id="KW-0645">Protease</keyword>
<protein>
    <submittedName>
        <fullName evidence="20">Penicillin-binding protein, 1A family</fullName>
    </submittedName>
</protein>
<keyword evidence="14" id="KW-0961">Cell wall biogenesis/degradation</keyword>
<dbReference type="Pfam" id="PF00912">
    <property type="entry name" value="Transgly"/>
    <property type="match status" value="1"/>
</dbReference>
<keyword evidence="17" id="KW-0812">Transmembrane</keyword>
<dbReference type="Pfam" id="PF00905">
    <property type="entry name" value="Transpeptidase"/>
    <property type="match status" value="1"/>
</dbReference>
<comment type="catalytic activity">
    <reaction evidence="15">
        <text>Preferential cleavage: (Ac)2-L-Lys-D-Ala-|-D-Ala. Also transpeptidation of peptidyl-alanyl moieties that are N-acyl substituents of D-alanine.</text>
        <dbReference type="EC" id="3.4.16.4"/>
    </reaction>
</comment>
<dbReference type="AlphaFoldDB" id="A0A0G1RVU2"/>
<evidence type="ECO:0000256" key="16">
    <source>
        <dbReference type="ARBA" id="ARBA00049902"/>
    </source>
</evidence>
<dbReference type="PANTHER" id="PTHR32282">
    <property type="entry name" value="BINDING PROTEIN TRANSPEPTIDASE, PUTATIVE-RELATED"/>
    <property type="match status" value="1"/>
</dbReference>
<evidence type="ECO:0000256" key="2">
    <source>
        <dbReference type="ARBA" id="ARBA00007090"/>
    </source>
</evidence>
<dbReference type="SUPFAM" id="SSF53955">
    <property type="entry name" value="Lysozyme-like"/>
    <property type="match status" value="1"/>
</dbReference>
<dbReference type="FunFam" id="1.10.3810.10:FF:000001">
    <property type="entry name" value="Penicillin-binding protein 1A"/>
    <property type="match status" value="1"/>
</dbReference>
<evidence type="ECO:0000313" key="20">
    <source>
        <dbReference type="EMBL" id="KKU61216.1"/>
    </source>
</evidence>
<evidence type="ECO:0000256" key="12">
    <source>
        <dbReference type="ARBA" id="ARBA00023136"/>
    </source>
</evidence>
<dbReference type="GO" id="GO:0009252">
    <property type="term" value="P:peptidoglycan biosynthetic process"/>
    <property type="evidence" value="ECO:0007669"/>
    <property type="project" value="UniProtKB-KW"/>
</dbReference>
<dbReference type="GO" id="GO:0006508">
    <property type="term" value="P:proteolysis"/>
    <property type="evidence" value="ECO:0007669"/>
    <property type="project" value="UniProtKB-KW"/>
</dbReference>
<evidence type="ECO:0000313" key="21">
    <source>
        <dbReference type="Proteomes" id="UP000033860"/>
    </source>
</evidence>
<dbReference type="Proteomes" id="UP000033860">
    <property type="component" value="Unassembled WGS sequence"/>
</dbReference>
<keyword evidence="7" id="KW-0328">Glycosyltransferase</keyword>
<evidence type="ECO:0000256" key="7">
    <source>
        <dbReference type="ARBA" id="ARBA00022676"/>
    </source>
</evidence>
<evidence type="ECO:0000256" key="3">
    <source>
        <dbReference type="ARBA" id="ARBA00007739"/>
    </source>
</evidence>
<evidence type="ECO:0000256" key="17">
    <source>
        <dbReference type="SAM" id="Phobius"/>
    </source>
</evidence>
<dbReference type="GO" id="GO:0008955">
    <property type="term" value="F:peptidoglycan glycosyltransferase activity"/>
    <property type="evidence" value="ECO:0007669"/>
    <property type="project" value="UniProtKB-EC"/>
</dbReference>
<dbReference type="GO" id="GO:0008360">
    <property type="term" value="P:regulation of cell shape"/>
    <property type="evidence" value="ECO:0007669"/>
    <property type="project" value="UniProtKB-KW"/>
</dbReference>
<keyword evidence="11" id="KW-0573">Peptidoglycan synthesis</keyword>
<evidence type="ECO:0000256" key="10">
    <source>
        <dbReference type="ARBA" id="ARBA00022960"/>
    </source>
</evidence>
<comment type="catalytic activity">
    <reaction evidence="16">
        <text>[GlcNAc-(1-&gt;4)-Mur2Ac(oyl-L-Ala-gamma-D-Glu-L-Lys-D-Ala-D-Ala)](n)-di-trans,octa-cis-undecaprenyl diphosphate + beta-D-GlcNAc-(1-&gt;4)-Mur2Ac(oyl-L-Ala-gamma-D-Glu-L-Lys-D-Ala-D-Ala)-di-trans,octa-cis-undecaprenyl diphosphate = [GlcNAc-(1-&gt;4)-Mur2Ac(oyl-L-Ala-gamma-D-Glu-L-Lys-D-Ala-D-Ala)](n+1)-di-trans,octa-cis-undecaprenyl diphosphate + di-trans,octa-cis-undecaprenyl diphosphate + H(+)</text>
        <dbReference type="Rhea" id="RHEA:23708"/>
        <dbReference type="Rhea" id="RHEA-COMP:9602"/>
        <dbReference type="Rhea" id="RHEA-COMP:9603"/>
        <dbReference type="ChEBI" id="CHEBI:15378"/>
        <dbReference type="ChEBI" id="CHEBI:58405"/>
        <dbReference type="ChEBI" id="CHEBI:60033"/>
        <dbReference type="ChEBI" id="CHEBI:78435"/>
        <dbReference type="EC" id="2.4.99.28"/>
    </reaction>
</comment>
<evidence type="ECO:0000256" key="11">
    <source>
        <dbReference type="ARBA" id="ARBA00022984"/>
    </source>
</evidence>
<evidence type="ECO:0000256" key="5">
    <source>
        <dbReference type="ARBA" id="ARBA00022645"/>
    </source>
</evidence>
<keyword evidence="12 17" id="KW-0472">Membrane</keyword>
<feature type="domain" description="Glycosyl transferase family 51" evidence="19">
    <location>
        <begin position="103"/>
        <end position="278"/>
    </location>
</feature>
<keyword evidence="5" id="KW-0121">Carboxypeptidase</keyword>
<dbReference type="EMBL" id="LCNT01000004">
    <property type="protein sequence ID" value="KKU61216.1"/>
    <property type="molecule type" value="Genomic_DNA"/>
</dbReference>
<feature type="domain" description="Penicillin-binding protein transpeptidase" evidence="18">
    <location>
        <begin position="366"/>
        <end position="616"/>
    </location>
</feature>
<evidence type="ECO:0000256" key="13">
    <source>
        <dbReference type="ARBA" id="ARBA00023268"/>
    </source>
</evidence>
<evidence type="ECO:0000256" key="4">
    <source>
        <dbReference type="ARBA" id="ARBA00022475"/>
    </source>
</evidence>
<dbReference type="PATRIC" id="fig|1618371.3.peg.725"/>
<proteinExistence type="inferred from homology"/>
<evidence type="ECO:0000259" key="19">
    <source>
        <dbReference type="Pfam" id="PF00912"/>
    </source>
</evidence>
<evidence type="ECO:0000256" key="6">
    <source>
        <dbReference type="ARBA" id="ARBA00022670"/>
    </source>
</evidence>
<keyword evidence="13" id="KW-0511">Multifunctional enzyme</keyword>
<dbReference type="Gene3D" id="3.40.710.10">
    <property type="entry name" value="DD-peptidase/beta-lactamase superfamily"/>
    <property type="match status" value="1"/>
</dbReference>
<feature type="transmembrane region" description="Helical" evidence="17">
    <location>
        <begin position="57"/>
        <end position="77"/>
    </location>
</feature>
<dbReference type="InterPro" id="IPR036950">
    <property type="entry name" value="PBP_transglycosylase"/>
</dbReference>
<dbReference type="InterPro" id="IPR001460">
    <property type="entry name" value="PCN-bd_Tpept"/>
</dbReference>
<comment type="similarity">
    <text evidence="3">In the N-terminal section; belongs to the glycosyltransferase 51 family.</text>
</comment>
<dbReference type="InterPro" id="IPR050396">
    <property type="entry name" value="Glycosyltr_51/Transpeptidase"/>
</dbReference>
<dbReference type="InterPro" id="IPR023346">
    <property type="entry name" value="Lysozyme-like_dom_sf"/>
</dbReference>
<evidence type="ECO:0000256" key="14">
    <source>
        <dbReference type="ARBA" id="ARBA00023316"/>
    </source>
</evidence>
<dbReference type="GO" id="GO:0009002">
    <property type="term" value="F:serine-type D-Ala-D-Ala carboxypeptidase activity"/>
    <property type="evidence" value="ECO:0007669"/>
    <property type="project" value="UniProtKB-EC"/>
</dbReference>
<reference evidence="20 21" key="1">
    <citation type="journal article" date="2015" name="Nature">
        <title>rRNA introns, odd ribosomes, and small enigmatic genomes across a large radiation of phyla.</title>
        <authorList>
            <person name="Brown C.T."/>
            <person name="Hug L.A."/>
            <person name="Thomas B.C."/>
            <person name="Sharon I."/>
            <person name="Castelle C.J."/>
            <person name="Singh A."/>
            <person name="Wilkins M.J."/>
            <person name="Williams K.H."/>
            <person name="Banfield J.F."/>
        </authorList>
    </citation>
    <scope>NUCLEOTIDE SEQUENCE [LARGE SCALE GENOMIC DNA]</scope>
</reference>
<keyword evidence="17" id="KW-1133">Transmembrane helix</keyword>
<keyword evidence="8" id="KW-0808">Transferase</keyword>
<comment type="caution">
    <text evidence="20">The sequence shown here is derived from an EMBL/GenBank/DDBJ whole genome shotgun (WGS) entry which is preliminary data.</text>
</comment>
<dbReference type="SUPFAM" id="SSF56601">
    <property type="entry name" value="beta-lactamase/transpeptidase-like"/>
    <property type="match status" value="1"/>
</dbReference>
<organism evidence="20 21">
    <name type="scientific">Candidatus Beckwithbacteria bacterium GW2011_GWB1_47_15</name>
    <dbReference type="NCBI Taxonomy" id="1618371"/>
    <lineage>
        <taxon>Bacteria</taxon>
        <taxon>Candidatus Beckwithiibacteriota</taxon>
    </lineage>
</organism>
<evidence type="ECO:0000259" key="18">
    <source>
        <dbReference type="Pfam" id="PF00905"/>
    </source>
</evidence>
<dbReference type="Gene3D" id="1.10.3810.10">
    <property type="entry name" value="Biosynthetic peptidoglycan transglycosylase-like"/>
    <property type="match status" value="1"/>
</dbReference>
<name>A0A0G1RVU2_9BACT</name>
<comment type="similarity">
    <text evidence="2">In the C-terminal section; belongs to the transpeptidase family.</text>
</comment>
<keyword evidence="4" id="KW-1003">Cell membrane</keyword>
<comment type="subcellular location">
    <subcellularLocation>
        <location evidence="1">Cell membrane</location>
    </subcellularLocation>
</comment>
<evidence type="ECO:0000256" key="1">
    <source>
        <dbReference type="ARBA" id="ARBA00004236"/>
    </source>
</evidence>
<dbReference type="GO" id="GO:0005886">
    <property type="term" value="C:plasma membrane"/>
    <property type="evidence" value="ECO:0007669"/>
    <property type="project" value="UniProtKB-SubCell"/>
</dbReference>
<keyword evidence="9" id="KW-0378">Hydrolase</keyword>
<evidence type="ECO:0000256" key="8">
    <source>
        <dbReference type="ARBA" id="ARBA00022679"/>
    </source>
</evidence>
<dbReference type="GO" id="GO:0030288">
    <property type="term" value="C:outer membrane-bounded periplasmic space"/>
    <property type="evidence" value="ECO:0007669"/>
    <property type="project" value="TreeGrafter"/>
</dbReference>
<gene>
    <name evidence="20" type="ORF">UX85_C0004G0138</name>
</gene>